<dbReference type="Proteomes" id="UP001597509">
    <property type="component" value="Unassembled WGS sequence"/>
</dbReference>
<evidence type="ECO:0000256" key="1">
    <source>
        <dbReference type="ARBA" id="ARBA00006328"/>
    </source>
</evidence>
<keyword evidence="5" id="KW-1185">Reference proteome</keyword>
<evidence type="ECO:0000259" key="3">
    <source>
        <dbReference type="Pfam" id="PF05368"/>
    </source>
</evidence>
<accession>A0ABW5YVA5</accession>
<evidence type="ECO:0000313" key="4">
    <source>
        <dbReference type="EMBL" id="MFD2904283.1"/>
    </source>
</evidence>
<sequence length="308" mass="33347">MSHKQLIAVAGAAGTQGGAVIDALIAKGIAVRGVVRDKNSAAAKSLSSNGIELVEATFDNVESLTEAVKGATGIFSLQMGSHPGNKGEETQHAKNLVTAAKVAGIDQIVHTSVARAGEHENFVGWNEGRWEPTYWEEKAAAIIIVKEAGFSYWTVIKLPLIMENLLPSKSAVLFPTIAQGKLFSALEPETVLDWISPQDIGRFAAEAFAHPEKFNKKEFAIVGDKLTLPEIVETLSSLTGREFEVKTITREEASALGFHELSHQSFSWMNVEGYKVDPQEAAGFGIQPESLRSYLEENKSLLQGTEKL</sequence>
<reference evidence="5" key="1">
    <citation type="journal article" date="2019" name="Int. J. Syst. Evol. Microbiol.">
        <title>The Global Catalogue of Microorganisms (GCM) 10K type strain sequencing project: providing services to taxonomists for standard genome sequencing and annotation.</title>
        <authorList>
            <consortium name="The Broad Institute Genomics Platform"/>
            <consortium name="The Broad Institute Genome Sequencing Center for Infectious Disease"/>
            <person name="Wu L."/>
            <person name="Ma J."/>
        </authorList>
    </citation>
    <scope>NUCLEOTIDE SEQUENCE [LARGE SCALE GENOMIC DNA]</scope>
    <source>
        <strain evidence="5">KCTC 22209</strain>
    </source>
</reference>
<dbReference type="InterPro" id="IPR051164">
    <property type="entry name" value="NmrA-like_oxidored"/>
</dbReference>
<dbReference type="RefSeq" id="WP_380920150.1">
    <property type="nucleotide sequence ID" value="NZ_JBHUPE010000004.1"/>
</dbReference>
<dbReference type="InterPro" id="IPR008030">
    <property type="entry name" value="NmrA-like"/>
</dbReference>
<gene>
    <name evidence="4" type="ORF">ACFS6I_10135</name>
</gene>
<proteinExistence type="inferred from homology"/>
<dbReference type="SUPFAM" id="SSF51735">
    <property type="entry name" value="NAD(P)-binding Rossmann-fold domains"/>
    <property type="match status" value="1"/>
</dbReference>
<dbReference type="Pfam" id="PF05368">
    <property type="entry name" value="NmrA"/>
    <property type="match status" value="1"/>
</dbReference>
<comment type="caution">
    <text evidence="4">The sequence shown here is derived from an EMBL/GenBank/DDBJ whole genome shotgun (WGS) entry which is preliminary data.</text>
</comment>
<protein>
    <submittedName>
        <fullName evidence="4">NmrA family NAD(P)-binding protein</fullName>
    </submittedName>
</protein>
<dbReference type="PANTHER" id="PTHR42748">
    <property type="entry name" value="NITROGEN METABOLITE REPRESSION PROTEIN NMRA FAMILY MEMBER"/>
    <property type="match status" value="1"/>
</dbReference>
<dbReference type="PANTHER" id="PTHR42748:SF7">
    <property type="entry name" value="NMRA LIKE REDOX SENSOR 1-RELATED"/>
    <property type="match status" value="1"/>
</dbReference>
<dbReference type="Gene3D" id="3.90.25.10">
    <property type="entry name" value="UDP-galactose 4-epimerase, domain 1"/>
    <property type="match status" value="1"/>
</dbReference>
<dbReference type="Gene3D" id="3.40.50.720">
    <property type="entry name" value="NAD(P)-binding Rossmann-like Domain"/>
    <property type="match status" value="1"/>
</dbReference>
<evidence type="ECO:0000256" key="2">
    <source>
        <dbReference type="ARBA" id="ARBA00022857"/>
    </source>
</evidence>
<evidence type="ECO:0000313" key="5">
    <source>
        <dbReference type="Proteomes" id="UP001597509"/>
    </source>
</evidence>
<keyword evidence="2" id="KW-0521">NADP</keyword>
<feature type="domain" description="NmrA-like" evidence="3">
    <location>
        <begin position="4"/>
        <end position="252"/>
    </location>
</feature>
<organism evidence="4 5">
    <name type="scientific">Sphingobacterium anhuiense</name>
    <dbReference type="NCBI Taxonomy" id="493780"/>
    <lineage>
        <taxon>Bacteria</taxon>
        <taxon>Pseudomonadati</taxon>
        <taxon>Bacteroidota</taxon>
        <taxon>Sphingobacteriia</taxon>
        <taxon>Sphingobacteriales</taxon>
        <taxon>Sphingobacteriaceae</taxon>
        <taxon>Sphingobacterium</taxon>
    </lineage>
</organism>
<dbReference type="EMBL" id="JBHUPE010000004">
    <property type="protein sequence ID" value="MFD2904283.1"/>
    <property type="molecule type" value="Genomic_DNA"/>
</dbReference>
<dbReference type="InterPro" id="IPR036291">
    <property type="entry name" value="NAD(P)-bd_dom_sf"/>
</dbReference>
<name>A0ABW5YVA5_9SPHI</name>
<comment type="similarity">
    <text evidence="1">Belongs to the NmrA-type oxidoreductase family.</text>
</comment>